<dbReference type="AlphaFoldDB" id="A0A5N5TEZ7"/>
<keyword evidence="3" id="KW-1185">Reference proteome</keyword>
<accession>A0A5N5TEZ7</accession>
<organism evidence="2 3">
    <name type="scientific">Armadillidium nasatum</name>
    <dbReference type="NCBI Taxonomy" id="96803"/>
    <lineage>
        <taxon>Eukaryota</taxon>
        <taxon>Metazoa</taxon>
        <taxon>Ecdysozoa</taxon>
        <taxon>Arthropoda</taxon>
        <taxon>Crustacea</taxon>
        <taxon>Multicrustacea</taxon>
        <taxon>Malacostraca</taxon>
        <taxon>Eumalacostraca</taxon>
        <taxon>Peracarida</taxon>
        <taxon>Isopoda</taxon>
        <taxon>Oniscidea</taxon>
        <taxon>Crinocheta</taxon>
        <taxon>Armadillidiidae</taxon>
        <taxon>Armadillidium</taxon>
    </lineage>
</organism>
<sequence>MIGIFYGTDTFFSFENARDNAKNHYGQFVLIGGLVFAIVMLCSCIALDLYKRYPYVVLYYNVIWFAMYMAAGVIVLNMWEGSLVHLNNRKGGGIAVGTFCLINCGVFTDKFFDHIERL</sequence>
<proteinExistence type="predicted"/>
<reference evidence="2 3" key="1">
    <citation type="journal article" date="2019" name="PLoS Biol.">
        <title>Sex chromosomes control vertical transmission of feminizing Wolbachia symbionts in an isopod.</title>
        <authorList>
            <person name="Becking T."/>
            <person name="Chebbi M.A."/>
            <person name="Giraud I."/>
            <person name="Moumen B."/>
            <person name="Laverre T."/>
            <person name="Caubet Y."/>
            <person name="Peccoud J."/>
            <person name="Gilbert C."/>
            <person name="Cordaux R."/>
        </authorList>
    </citation>
    <scope>NUCLEOTIDE SEQUENCE [LARGE SCALE GENOMIC DNA]</scope>
    <source>
        <strain evidence="2">ANa2</strain>
        <tissue evidence="2">Whole body excluding digestive tract and cuticle</tissue>
    </source>
</reference>
<gene>
    <name evidence="2" type="ORF">Anas_02626</name>
</gene>
<keyword evidence="1" id="KW-0812">Transmembrane</keyword>
<dbReference type="Proteomes" id="UP000326759">
    <property type="component" value="Unassembled WGS sequence"/>
</dbReference>
<evidence type="ECO:0000313" key="3">
    <source>
        <dbReference type="Proteomes" id="UP000326759"/>
    </source>
</evidence>
<feature type="transmembrane region" description="Helical" evidence="1">
    <location>
        <begin position="91"/>
        <end position="112"/>
    </location>
</feature>
<name>A0A5N5TEZ7_9CRUS</name>
<dbReference type="OrthoDB" id="6258237at2759"/>
<keyword evidence="1" id="KW-1133">Transmembrane helix</keyword>
<evidence type="ECO:0000313" key="2">
    <source>
        <dbReference type="EMBL" id="KAB7505244.1"/>
    </source>
</evidence>
<comment type="caution">
    <text evidence="2">The sequence shown here is derived from an EMBL/GenBank/DDBJ whole genome shotgun (WGS) entry which is preliminary data.</text>
</comment>
<evidence type="ECO:0000256" key="1">
    <source>
        <dbReference type="SAM" id="Phobius"/>
    </source>
</evidence>
<protein>
    <submittedName>
        <fullName evidence="2">Uncharacterized protein</fullName>
    </submittedName>
</protein>
<feature type="transmembrane region" description="Helical" evidence="1">
    <location>
        <begin position="57"/>
        <end position="79"/>
    </location>
</feature>
<feature type="non-terminal residue" evidence="2">
    <location>
        <position position="118"/>
    </location>
</feature>
<feature type="transmembrane region" description="Helical" evidence="1">
    <location>
        <begin position="28"/>
        <end position="50"/>
    </location>
</feature>
<dbReference type="EMBL" id="SEYY01001546">
    <property type="protein sequence ID" value="KAB7505244.1"/>
    <property type="molecule type" value="Genomic_DNA"/>
</dbReference>
<keyword evidence="1" id="KW-0472">Membrane</keyword>